<dbReference type="WBParaSite" id="L893_g33127.t1">
    <property type="protein sequence ID" value="L893_g33127.t1"/>
    <property type="gene ID" value="L893_g33127"/>
</dbReference>
<feature type="domain" description="FLYWCH-type" evidence="5">
    <location>
        <begin position="23"/>
        <end position="79"/>
    </location>
</feature>
<evidence type="ECO:0000259" key="5">
    <source>
        <dbReference type="Pfam" id="PF04500"/>
    </source>
</evidence>
<dbReference type="Gene3D" id="2.20.25.240">
    <property type="match status" value="1"/>
</dbReference>
<dbReference type="InterPro" id="IPR007588">
    <property type="entry name" value="Znf_FLYWCH"/>
</dbReference>
<accession>A0A1I8A6C1</accession>
<keyword evidence="6" id="KW-1185">Reference proteome</keyword>
<evidence type="ECO:0000256" key="1">
    <source>
        <dbReference type="ARBA" id="ARBA00022723"/>
    </source>
</evidence>
<sequence length="197" mass="22449">RTPTATFPLNLSVIRFQEKLSKSNSRLLSHNGYDYRFDKAHTGGPFESWRCVRGRSCPGRIKVKAHSCEGTITNERHAHEPEEVASYKQSFSSPPTMVPPPLESFSFCWPHNFINLMSPMLNQSHPQQPQLSYPQVQYPQSQQEQKQQSVEMSPMQPALEMPPSYDAAVQQSPSLPSPGEERRRKRKCEMPVKVAPL</sequence>
<keyword evidence="1" id="KW-0479">Metal-binding</keyword>
<proteinExistence type="predicted"/>
<dbReference type="GO" id="GO:0008270">
    <property type="term" value="F:zinc ion binding"/>
    <property type="evidence" value="ECO:0007669"/>
    <property type="project" value="UniProtKB-KW"/>
</dbReference>
<dbReference type="Proteomes" id="UP000095287">
    <property type="component" value="Unplaced"/>
</dbReference>
<evidence type="ECO:0000256" key="3">
    <source>
        <dbReference type="ARBA" id="ARBA00022833"/>
    </source>
</evidence>
<keyword evidence="2" id="KW-0863">Zinc-finger</keyword>
<evidence type="ECO:0000313" key="7">
    <source>
        <dbReference type="WBParaSite" id="L893_g33127.t1"/>
    </source>
</evidence>
<feature type="compositionally biased region" description="Low complexity" evidence="4">
    <location>
        <begin position="126"/>
        <end position="153"/>
    </location>
</feature>
<dbReference type="AlphaFoldDB" id="A0A1I8A6C1"/>
<name>A0A1I8A6C1_9BILA</name>
<evidence type="ECO:0000256" key="4">
    <source>
        <dbReference type="SAM" id="MobiDB-lite"/>
    </source>
</evidence>
<dbReference type="Pfam" id="PF04500">
    <property type="entry name" value="FLYWCH"/>
    <property type="match status" value="1"/>
</dbReference>
<feature type="region of interest" description="Disordered" evidence="4">
    <location>
        <begin position="120"/>
        <end position="197"/>
    </location>
</feature>
<protein>
    <submittedName>
        <fullName evidence="7">FLYWCH-type domain-containing protein</fullName>
    </submittedName>
</protein>
<keyword evidence="3" id="KW-0862">Zinc</keyword>
<organism evidence="6 7">
    <name type="scientific">Steinernema glaseri</name>
    <dbReference type="NCBI Taxonomy" id="37863"/>
    <lineage>
        <taxon>Eukaryota</taxon>
        <taxon>Metazoa</taxon>
        <taxon>Ecdysozoa</taxon>
        <taxon>Nematoda</taxon>
        <taxon>Chromadorea</taxon>
        <taxon>Rhabditida</taxon>
        <taxon>Tylenchina</taxon>
        <taxon>Panagrolaimomorpha</taxon>
        <taxon>Strongyloidoidea</taxon>
        <taxon>Steinernematidae</taxon>
        <taxon>Steinernema</taxon>
    </lineage>
</organism>
<evidence type="ECO:0000256" key="2">
    <source>
        <dbReference type="ARBA" id="ARBA00022771"/>
    </source>
</evidence>
<evidence type="ECO:0000313" key="6">
    <source>
        <dbReference type="Proteomes" id="UP000095287"/>
    </source>
</evidence>
<reference evidence="7" key="1">
    <citation type="submission" date="2016-11" db="UniProtKB">
        <authorList>
            <consortium name="WormBaseParasite"/>
        </authorList>
    </citation>
    <scope>IDENTIFICATION</scope>
</reference>